<reference evidence="9 10" key="1">
    <citation type="submission" date="2017-11" db="EMBL/GenBank/DDBJ databases">
        <title>De-novo sequencing of pomegranate (Punica granatum L.) genome.</title>
        <authorList>
            <person name="Akparov Z."/>
            <person name="Amiraslanov A."/>
            <person name="Hajiyeva S."/>
            <person name="Abbasov M."/>
            <person name="Kaur K."/>
            <person name="Hamwieh A."/>
            <person name="Solovyev V."/>
            <person name="Salamov A."/>
            <person name="Braich B."/>
            <person name="Kosarev P."/>
            <person name="Mahmoud A."/>
            <person name="Hajiyev E."/>
            <person name="Babayeva S."/>
            <person name="Izzatullayeva V."/>
            <person name="Mammadov A."/>
            <person name="Mammadov A."/>
            <person name="Sharifova S."/>
            <person name="Ojaghi J."/>
            <person name="Eynullazada K."/>
            <person name="Bayramov B."/>
            <person name="Abdulazimova A."/>
            <person name="Shahmuradov I."/>
        </authorList>
    </citation>
    <scope>NUCLEOTIDE SEQUENCE [LARGE SCALE GENOMIC DNA]</scope>
    <source>
        <strain evidence="10">cv. AG2017</strain>
        <tissue evidence="9">Leaf</tissue>
    </source>
</reference>
<feature type="region of interest" description="Disordered" evidence="7">
    <location>
        <begin position="126"/>
        <end position="187"/>
    </location>
</feature>
<evidence type="ECO:0000313" key="10">
    <source>
        <dbReference type="Proteomes" id="UP000233551"/>
    </source>
</evidence>
<sequence length="963" mass="106924">MKGSSCRGLEVFDFKEEDEVPEESARKLLGKFGKPRVDDHAGLKYKFLECVAHGSNLQSKNSGDLPCVDVDDPDEKNCTMNAALGMGGGSPIKESSATVTFAMQFDSLGDGLDTYCRIDNQEYRSSCSEEEMRTSSPNASSPGESPSNSALSESPSNDKSVDLNSDAENANEQASTSDIEEDGSLNGHASNFHVDSMELVGTNGALVVFPEYVIYRANYYMEPVLSFSRTCVKIEGSTTHGKERGLTLECSVDDIVDISCQWFNKVETVLIKLHLISKDATQADSTNSSSGIEELKFAVVDPNWFKKQDVITALNVKYSSIWDFVIATDTGMDVVDVSHQKRYFPNFDEPFEELIYPKGDSDAVSISKRDVDLLQPETFINDTIIDFYIKYLKKQIHQEDMHRFHFFNSFFFRKLADMDKDPSSACDGRAAFLRVRKWTRKINLFEKDYIFIPVNFNLHWSLIVICHPGEVASFSDEDLTKAAKVPCILHMDSIRGSHTGLKNLVQSYLWEEWKEKGNDASEHPSSKFSNMRFVPLDLPQQENSFDCGLFLLHYLELFLAEAPPTFNPTKISKFSRYLNVDWFQPMEASFKRTLIQKLIYELLNGQSRNASPDYSSDKPQSPEILETKVENRYSGNSLAGTSNPIISCHSVPQADKGIEIDLLVDPSVRNAQCGSNESGLVLRELFEPGTSGGSFLGHCQSFNEQSYYPLDNGVSAMEAEDAEIGAQFDYVPYGTCEETDFREMGRSSPQADGVPYSDDGGFTGPHHTWKSEISLMGEEEDRVESLETSAHIVEDSEEIKVLENTNHGDEATSPSGKFNTDEHPSPLAENREEPKEQELVASASCAGPLETQIILGSQGLDDGMHVKSTPEPENVGSPQHRPAESSQIGADLNGSEPAQDSEEGADVVREEAVEAPAAVVEMGDQEEVTELTEEERDAKRRRINPPLKGEEGPTSDVSEDLHL</sequence>
<dbReference type="InterPro" id="IPR057375">
    <property type="entry name" value="ULP2A/B_PH"/>
</dbReference>
<dbReference type="GO" id="GO:0006508">
    <property type="term" value="P:proteolysis"/>
    <property type="evidence" value="ECO:0007669"/>
    <property type="project" value="UniProtKB-KW"/>
</dbReference>
<dbReference type="InterPro" id="IPR038765">
    <property type="entry name" value="Papain-like_cys_pep_sf"/>
</dbReference>
<feature type="compositionally biased region" description="Acidic residues" evidence="7">
    <location>
        <begin position="923"/>
        <end position="935"/>
    </location>
</feature>
<feature type="domain" description="Ubiquitin-like protease family profile" evidence="8">
    <location>
        <begin position="364"/>
        <end position="558"/>
    </location>
</feature>
<dbReference type="Pfam" id="PF25352">
    <property type="entry name" value="PH_ULP"/>
    <property type="match status" value="1"/>
</dbReference>
<organism evidence="9 10">
    <name type="scientific">Punica granatum</name>
    <name type="common">Pomegranate</name>
    <dbReference type="NCBI Taxonomy" id="22663"/>
    <lineage>
        <taxon>Eukaryota</taxon>
        <taxon>Viridiplantae</taxon>
        <taxon>Streptophyta</taxon>
        <taxon>Embryophyta</taxon>
        <taxon>Tracheophyta</taxon>
        <taxon>Spermatophyta</taxon>
        <taxon>Magnoliopsida</taxon>
        <taxon>eudicotyledons</taxon>
        <taxon>Gunneridae</taxon>
        <taxon>Pentapetalae</taxon>
        <taxon>rosids</taxon>
        <taxon>malvids</taxon>
        <taxon>Myrtales</taxon>
        <taxon>Lythraceae</taxon>
        <taxon>Punica</taxon>
    </lineage>
</organism>
<evidence type="ECO:0000256" key="4">
    <source>
        <dbReference type="ARBA" id="ARBA00022801"/>
    </source>
</evidence>
<dbReference type="PROSITE" id="PS50600">
    <property type="entry name" value="ULP_PROTEASE"/>
    <property type="match status" value="1"/>
</dbReference>
<comment type="similarity">
    <text evidence="1">Belongs to the peptidase C48 family.</text>
</comment>
<protein>
    <recommendedName>
        <fullName evidence="8">Ubiquitin-like protease family profile domain-containing protein</fullName>
    </recommendedName>
</protein>
<dbReference type="PANTHER" id="PTHR47764">
    <property type="entry name" value="UBIQUITIN-LIKE-SPECIFIC PROTEASE 2B-RELATED"/>
    <property type="match status" value="1"/>
</dbReference>
<keyword evidence="4" id="KW-0378">Hydrolase</keyword>
<name>A0A2I0KXC5_PUNGR</name>
<feature type="compositionally biased region" description="Polar residues" evidence="7">
    <location>
        <begin position="162"/>
        <end position="177"/>
    </location>
</feature>
<evidence type="ECO:0000256" key="2">
    <source>
        <dbReference type="ARBA" id="ARBA00022670"/>
    </source>
</evidence>
<dbReference type="InterPro" id="IPR003653">
    <property type="entry name" value="Peptidase_C48_C"/>
</dbReference>
<dbReference type="AlphaFoldDB" id="A0A2I0KXC5"/>
<keyword evidence="3" id="KW-0833">Ubl conjugation pathway</keyword>
<evidence type="ECO:0000259" key="8">
    <source>
        <dbReference type="PROSITE" id="PS50600"/>
    </source>
</evidence>
<feature type="compositionally biased region" description="Basic and acidic residues" evidence="7">
    <location>
        <begin position="792"/>
        <end position="810"/>
    </location>
</feature>
<feature type="compositionally biased region" description="Polar residues" evidence="7">
    <location>
        <begin position="134"/>
        <end position="143"/>
    </location>
</feature>
<dbReference type="PANTHER" id="PTHR47764:SF2">
    <property type="entry name" value="UBIQUITIN-LIKE PROTEASE FAMILY PROFILE DOMAIN-CONTAINING PROTEIN"/>
    <property type="match status" value="1"/>
</dbReference>
<comment type="function">
    <text evidence="6">Protease that catalyzes two essential functions in the SUMO pathway: processing of full-length SUMOs to their mature forms and deconjugation of SUMO from targeted proteins.</text>
</comment>
<keyword evidence="5" id="KW-0788">Thiol protease</keyword>
<dbReference type="FunFam" id="3.30.310.130:FF:000006">
    <property type="entry name" value="Probable ubiquitin-like-specific protease 2B"/>
    <property type="match status" value="1"/>
</dbReference>
<feature type="compositionally biased region" description="Basic and acidic residues" evidence="7">
    <location>
        <begin position="819"/>
        <end position="838"/>
    </location>
</feature>
<comment type="caution">
    <text evidence="9">The sequence shown here is derived from an EMBL/GenBank/DDBJ whole genome shotgun (WGS) entry which is preliminary data.</text>
</comment>
<evidence type="ECO:0000256" key="3">
    <source>
        <dbReference type="ARBA" id="ARBA00022786"/>
    </source>
</evidence>
<feature type="compositionally biased region" description="Low complexity" evidence="7">
    <location>
        <begin position="144"/>
        <end position="157"/>
    </location>
</feature>
<dbReference type="STRING" id="22663.A0A2I0KXC5"/>
<feature type="region of interest" description="Disordered" evidence="7">
    <location>
        <begin position="776"/>
        <end position="963"/>
    </location>
</feature>
<dbReference type="GO" id="GO:0008234">
    <property type="term" value="F:cysteine-type peptidase activity"/>
    <property type="evidence" value="ECO:0007669"/>
    <property type="project" value="UniProtKB-KW"/>
</dbReference>
<dbReference type="Proteomes" id="UP000233551">
    <property type="component" value="Unassembled WGS sequence"/>
</dbReference>
<accession>A0A2I0KXC5</accession>
<proteinExistence type="inferred from homology"/>
<dbReference type="Pfam" id="PF02902">
    <property type="entry name" value="Peptidase_C48"/>
    <property type="match status" value="1"/>
</dbReference>
<evidence type="ECO:0000313" key="9">
    <source>
        <dbReference type="EMBL" id="PKI73117.1"/>
    </source>
</evidence>
<dbReference type="Gene3D" id="1.10.418.20">
    <property type="match status" value="1"/>
</dbReference>
<keyword evidence="2" id="KW-0645">Protease</keyword>
<evidence type="ECO:0000256" key="1">
    <source>
        <dbReference type="ARBA" id="ARBA00005234"/>
    </source>
</evidence>
<dbReference type="SUPFAM" id="SSF54001">
    <property type="entry name" value="Cysteine proteinases"/>
    <property type="match status" value="1"/>
</dbReference>
<evidence type="ECO:0000256" key="7">
    <source>
        <dbReference type="SAM" id="MobiDB-lite"/>
    </source>
</evidence>
<keyword evidence="10" id="KW-1185">Reference proteome</keyword>
<gene>
    <name evidence="9" type="ORF">CRG98_006525</name>
</gene>
<dbReference type="EMBL" id="PGOL01000291">
    <property type="protein sequence ID" value="PKI73117.1"/>
    <property type="molecule type" value="Genomic_DNA"/>
</dbReference>
<dbReference type="Gene3D" id="3.30.310.130">
    <property type="entry name" value="Ubiquitin-related"/>
    <property type="match status" value="1"/>
</dbReference>
<evidence type="ECO:0000256" key="6">
    <source>
        <dbReference type="ARBA" id="ARBA00057729"/>
    </source>
</evidence>
<evidence type="ECO:0000256" key="5">
    <source>
        <dbReference type="ARBA" id="ARBA00022807"/>
    </source>
</evidence>